<dbReference type="GO" id="GO:0004497">
    <property type="term" value="F:monooxygenase activity"/>
    <property type="evidence" value="ECO:0007669"/>
    <property type="project" value="UniProtKB-ARBA"/>
</dbReference>
<dbReference type="GO" id="GO:0005737">
    <property type="term" value="C:cytoplasm"/>
    <property type="evidence" value="ECO:0007669"/>
    <property type="project" value="TreeGrafter"/>
</dbReference>
<organism evidence="11">
    <name type="scientific">Trichodesmium erythraeum (strain IMS101)</name>
    <dbReference type="NCBI Taxonomy" id="203124"/>
    <lineage>
        <taxon>Bacteria</taxon>
        <taxon>Bacillati</taxon>
        <taxon>Cyanobacteriota</taxon>
        <taxon>Cyanophyceae</taxon>
        <taxon>Oscillatoriophycideae</taxon>
        <taxon>Oscillatoriales</taxon>
        <taxon>Microcoleaceae</taxon>
        <taxon>Trichodesmium</taxon>
    </lineage>
</organism>
<dbReference type="GO" id="GO:0051537">
    <property type="term" value="F:2 iron, 2 sulfur cluster binding"/>
    <property type="evidence" value="ECO:0007669"/>
    <property type="project" value="UniProtKB-KW"/>
</dbReference>
<dbReference type="eggNOG" id="COG4638">
    <property type="taxonomic scope" value="Bacteria"/>
</dbReference>
<dbReference type="GO" id="GO:0046872">
    <property type="term" value="F:metal ion binding"/>
    <property type="evidence" value="ECO:0007669"/>
    <property type="project" value="UniProtKB-KW"/>
</dbReference>
<keyword evidence="4" id="KW-0560">Oxidoreductase</keyword>
<evidence type="ECO:0000256" key="5">
    <source>
        <dbReference type="ARBA" id="ARBA00023004"/>
    </source>
</evidence>
<protein>
    <recommendedName>
        <fullName evidence="8">Rieske-type oxygenase</fullName>
    </recommendedName>
</protein>
<dbReference type="InterPro" id="IPR050584">
    <property type="entry name" value="Cholesterol_7-desaturase"/>
</dbReference>
<feature type="domain" description="Rieske" evidence="10">
    <location>
        <begin position="9"/>
        <end position="112"/>
    </location>
</feature>
<keyword evidence="6" id="KW-0411">Iron-sulfur</keyword>
<dbReference type="HOGENOM" id="CLU_037178_1_0_3"/>
<keyword evidence="3" id="KW-0479">Metal-binding</keyword>
<dbReference type="PROSITE" id="PS51296">
    <property type="entry name" value="RIESKE"/>
    <property type="match status" value="1"/>
</dbReference>
<keyword evidence="5" id="KW-0408">Iron</keyword>
<dbReference type="Gene3D" id="3.90.380.10">
    <property type="entry name" value="Naphthalene 1,2-dioxygenase Alpha Subunit, Chain A, domain 1"/>
    <property type="match status" value="1"/>
</dbReference>
<dbReference type="InterPro" id="IPR036922">
    <property type="entry name" value="Rieske_2Fe-2S_sf"/>
</dbReference>
<evidence type="ECO:0000256" key="6">
    <source>
        <dbReference type="ARBA" id="ARBA00023014"/>
    </source>
</evidence>
<evidence type="ECO:0000256" key="3">
    <source>
        <dbReference type="ARBA" id="ARBA00022723"/>
    </source>
</evidence>
<keyword evidence="2" id="KW-0001">2Fe-2S</keyword>
<dbReference type="SUPFAM" id="SSF50022">
    <property type="entry name" value="ISP domain"/>
    <property type="match status" value="1"/>
</dbReference>
<dbReference type="STRING" id="203124.Tery_0576"/>
<evidence type="ECO:0000256" key="1">
    <source>
        <dbReference type="ARBA" id="ARBA00001962"/>
    </source>
</evidence>
<dbReference type="Pfam" id="PF19298">
    <property type="entry name" value="KshA_C"/>
    <property type="match status" value="1"/>
</dbReference>
<dbReference type="PANTHER" id="PTHR21266:SF60">
    <property type="entry name" value="3-KETOSTEROID-9-ALPHA-MONOOXYGENASE, OXYGENASE COMPONENT"/>
    <property type="match status" value="1"/>
</dbReference>
<reference evidence="11" key="1">
    <citation type="submission" date="2006-06" db="EMBL/GenBank/DDBJ databases">
        <title>Complete sequence of Trichodesmium erythraeum IMS101.</title>
        <authorList>
            <consortium name="US DOE Joint Genome Institute"/>
            <person name="Copeland A."/>
            <person name="Lucas S."/>
            <person name="Lapidus A."/>
            <person name="Barry K."/>
            <person name="Detter J.C."/>
            <person name="Glavina del Rio T."/>
            <person name="Hammon N."/>
            <person name="Israni S."/>
            <person name="Dalin E."/>
            <person name="Tice H."/>
            <person name="Pitluck S."/>
            <person name="Kiss H."/>
            <person name="Munk A.C."/>
            <person name="Brettin T."/>
            <person name="Bruce D."/>
            <person name="Han C."/>
            <person name="Tapia R."/>
            <person name="Gilna P."/>
            <person name="Schmutz J."/>
            <person name="Larimer F."/>
            <person name="Land M."/>
            <person name="Hauser L."/>
            <person name="Kyrpides N."/>
            <person name="Kim E."/>
            <person name="Richardson P."/>
        </authorList>
    </citation>
    <scope>NUCLEOTIDE SEQUENCE [LARGE SCALE GENOMIC DNA]</scope>
    <source>
        <strain evidence="11">IMS101</strain>
    </source>
</reference>
<dbReference type="SUPFAM" id="SSF55961">
    <property type="entry name" value="Bet v1-like"/>
    <property type="match status" value="1"/>
</dbReference>
<dbReference type="PANTHER" id="PTHR21266">
    <property type="entry name" value="IRON-SULFUR DOMAIN CONTAINING PROTEIN"/>
    <property type="match status" value="1"/>
</dbReference>
<dbReference type="KEGG" id="ter:Tery_0576"/>
<evidence type="ECO:0000256" key="4">
    <source>
        <dbReference type="ARBA" id="ARBA00023002"/>
    </source>
</evidence>
<dbReference type="InterPro" id="IPR045605">
    <property type="entry name" value="KshA-like_C"/>
</dbReference>
<evidence type="ECO:0000256" key="8">
    <source>
        <dbReference type="ARBA" id="ARBA00030944"/>
    </source>
</evidence>
<gene>
    <name evidence="11" type="ordered locus">Tery_0576</name>
</gene>
<keyword evidence="7" id="KW-0753">Steroid metabolism</keyword>
<name>Q118Q3_TRIEI</name>
<dbReference type="GO" id="GO:0016705">
    <property type="term" value="F:oxidoreductase activity, acting on paired donors, with incorporation or reduction of molecular oxygen"/>
    <property type="evidence" value="ECO:0007669"/>
    <property type="project" value="UniProtKB-ARBA"/>
</dbReference>
<dbReference type="GO" id="GO:0008203">
    <property type="term" value="P:cholesterol metabolic process"/>
    <property type="evidence" value="ECO:0007669"/>
    <property type="project" value="InterPro"/>
</dbReference>
<dbReference type="InterPro" id="IPR017941">
    <property type="entry name" value="Rieske_2Fe-2S"/>
</dbReference>
<keyword evidence="7" id="KW-0443">Lipid metabolism</keyword>
<comment type="cofactor">
    <cofactor evidence="1">
        <name>Fe cation</name>
        <dbReference type="ChEBI" id="CHEBI:24875"/>
    </cofactor>
</comment>
<dbReference type="OrthoDB" id="477744at2"/>
<evidence type="ECO:0000256" key="7">
    <source>
        <dbReference type="ARBA" id="ARBA00023221"/>
    </source>
</evidence>
<dbReference type="CDD" id="cd03469">
    <property type="entry name" value="Rieske_RO_Alpha_N"/>
    <property type="match status" value="1"/>
</dbReference>
<comment type="subunit">
    <text evidence="9">Homotrimer. The two-component system 3-ketosteroid-9-alpha-monooxygenase is composed of an oxygenase component KshA and a reductase component KshB.</text>
</comment>
<evidence type="ECO:0000313" key="11">
    <source>
        <dbReference type="EMBL" id="ABG50021.1"/>
    </source>
</evidence>
<evidence type="ECO:0000259" key="10">
    <source>
        <dbReference type="PROSITE" id="PS51296"/>
    </source>
</evidence>
<dbReference type="Gene3D" id="2.102.10.10">
    <property type="entry name" value="Rieske [2Fe-2S] iron-sulphur domain"/>
    <property type="match status" value="1"/>
</dbReference>
<dbReference type="Pfam" id="PF00355">
    <property type="entry name" value="Rieske"/>
    <property type="match status" value="1"/>
</dbReference>
<dbReference type="AlphaFoldDB" id="Q118Q3"/>
<dbReference type="RefSeq" id="WP_011610415.1">
    <property type="nucleotide sequence ID" value="NC_008312.1"/>
</dbReference>
<proteinExistence type="predicted"/>
<evidence type="ECO:0000256" key="2">
    <source>
        <dbReference type="ARBA" id="ARBA00022714"/>
    </source>
</evidence>
<sequence length="323" mass="37235">MYSNLPNSWFRVARSEDLSTKGVIPLHYFGKDFVLFRTEDGKPHIFDAHCPHLGAHLAHGGRIEGQTLRCPYHGWFWDTNGQCAATPYPNKAKPQVKIQNWPVLELNGLIMMYHHHQGKLPDWEIPQIPELMSEEWTPLRLVRQWKVRTTLQDYMDNSVDVSHLYNLHSRTFKSAHSYGVEIDGPMLTHRMSQKYNLSSLAAGKLVLEDGSVTTIYYGPAYDVSFYWTEGKLKLGLLTIFTGTPINNEYLDIAIFYSVKKVLPFPLSLILNKMLKQDVLETFEQDVSILENKKNIRNPLLYQNDGPVRQSRSWASQFYSENSA</sequence>
<evidence type="ECO:0000256" key="9">
    <source>
        <dbReference type="ARBA" id="ARBA00046982"/>
    </source>
</evidence>
<accession>Q118Q3</accession>
<dbReference type="EMBL" id="CP000393">
    <property type="protein sequence ID" value="ABG50021.1"/>
    <property type="molecule type" value="Genomic_DNA"/>
</dbReference>